<dbReference type="InterPro" id="IPR008271">
    <property type="entry name" value="Ser/Thr_kinase_AS"/>
</dbReference>
<dbReference type="Proteomes" id="UP000261640">
    <property type="component" value="Unplaced"/>
</dbReference>
<dbReference type="InterPro" id="IPR045133">
    <property type="entry name" value="IRE1/2-like"/>
</dbReference>
<accession>A0A3Q3LFN4</accession>
<dbReference type="GeneID" id="113146188"/>
<dbReference type="Ensembl" id="ENSMAMT00000008455.2">
    <property type="protein sequence ID" value="ENSMAMP00000008234.1"/>
    <property type="gene ID" value="ENSMAMG00000005604.2"/>
</dbReference>
<dbReference type="GO" id="GO:0004521">
    <property type="term" value="F:RNA endonuclease activity"/>
    <property type="evidence" value="ECO:0007669"/>
    <property type="project" value="InterPro"/>
</dbReference>
<feature type="repeat" description="ANK" evidence="3">
    <location>
        <begin position="50"/>
        <end position="82"/>
    </location>
</feature>
<dbReference type="GO" id="GO:0036498">
    <property type="term" value="P:IRE1-mediated unfolded protein response"/>
    <property type="evidence" value="ECO:0007669"/>
    <property type="project" value="TreeGrafter"/>
</dbReference>
<dbReference type="GO" id="GO:0005524">
    <property type="term" value="F:ATP binding"/>
    <property type="evidence" value="ECO:0007669"/>
    <property type="project" value="UniProtKB-KW"/>
</dbReference>
<protein>
    <submittedName>
        <fullName evidence="7">Uncharacterized LOC113146188</fullName>
    </submittedName>
</protein>
<evidence type="ECO:0000256" key="3">
    <source>
        <dbReference type="PROSITE-ProRule" id="PRU00023"/>
    </source>
</evidence>
<dbReference type="OrthoDB" id="63989at2759"/>
<evidence type="ECO:0000313" key="8">
    <source>
        <dbReference type="Proteomes" id="UP000261640"/>
    </source>
</evidence>
<dbReference type="SMART" id="SM00220">
    <property type="entry name" value="S_TKc"/>
    <property type="match status" value="1"/>
</dbReference>
<dbReference type="PANTHER" id="PTHR13954">
    <property type="entry name" value="IRE1-RELATED"/>
    <property type="match status" value="1"/>
</dbReference>
<keyword evidence="3" id="KW-0040">ANK repeat</keyword>
<organism evidence="7 8">
    <name type="scientific">Mastacembelus armatus</name>
    <name type="common">zig-zag eel</name>
    <dbReference type="NCBI Taxonomy" id="205130"/>
    <lineage>
        <taxon>Eukaryota</taxon>
        <taxon>Metazoa</taxon>
        <taxon>Chordata</taxon>
        <taxon>Craniata</taxon>
        <taxon>Vertebrata</taxon>
        <taxon>Euteleostomi</taxon>
        <taxon>Actinopterygii</taxon>
        <taxon>Neopterygii</taxon>
        <taxon>Teleostei</taxon>
        <taxon>Neoteleostei</taxon>
        <taxon>Acanthomorphata</taxon>
        <taxon>Anabantaria</taxon>
        <taxon>Synbranchiformes</taxon>
        <taxon>Mastacembelidae</taxon>
        <taxon>Mastacembelus</taxon>
    </lineage>
</organism>
<dbReference type="PANTHER" id="PTHR13954:SF28">
    <property type="match status" value="1"/>
</dbReference>
<dbReference type="SMART" id="SM00248">
    <property type="entry name" value="ANK"/>
    <property type="match status" value="3"/>
</dbReference>
<evidence type="ECO:0000256" key="1">
    <source>
        <dbReference type="ARBA" id="ARBA00022741"/>
    </source>
</evidence>
<feature type="compositionally biased region" description="Basic residues" evidence="4">
    <location>
        <begin position="425"/>
        <end position="438"/>
    </location>
</feature>
<evidence type="ECO:0000256" key="2">
    <source>
        <dbReference type="ARBA" id="ARBA00022840"/>
    </source>
</evidence>
<dbReference type="PROSITE" id="PS51392">
    <property type="entry name" value="KEN"/>
    <property type="match status" value="1"/>
</dbReference>
<dbReference type="GO" id="GO:0004674">
    <property type="term" value="F:protein serine/threonine kinase activity"/>
    <property type="evidence" value="ECO:0007669"/>
    <property type="project" value="InterPro"/>
</dbReference>
<dbReference type="SUPFAM" id="SSF56112">
    <property type="entry name" value="Protein kinase-like (PK-like)"/>
    <property type="match status" value="1"/>
</dbReference>
<evidence type="ECO:0000259" key="6">
    <source>
        <dbReference type="PROSITE" id="PS51392"/>
    </source>
</evidence>
<dbReference type="PROSITE" id="PS50088">
    <property type="entry name" value="ANK_REPEAT"/>
    <property type="match status" value="1"/>
</dbReference>
<dbReference type="InterPro" id="IPR011009">
    <property type="entry name" value="Kinase-like_dom_sf"/>
</dbReference>
<dbReference type="STRING" id="205130.ENSMAMP00000008234"/>
<dbReference type="Gene3D" id="1.10.510.10">
    <property type="entry name" value="Transferase(Phosphotransferase) domain 1"/>
    <property type="match status" value="1"/>
</dbReference>
<dbReference type="RefSeq" id="XP_026189303.1">
    <property type="nucleotide sequence ID" value="XM_026333518.1"/>
</dbReference>
<dbReference type="Gene3D" id="1.25.40.20">
    <property type="entry name" value="Ankyrin repeat-containing domain"/>
    <property type="match status" value="1"/>
</dbReference>
<feature type="domain" description="KEN" evidence="6">
    <location>
        <begin position="773"/>
        <end position="909"/>
    </location>
</feature>
<reference evidence="7" key="1">
    <citation type="submission" date="2025-08" db="UniProtKB">
        <authorList>
            <consortium name="Ensembl"/>
        </authorList>
    </citation>
    <scope>IDENTIFICATION</scope>
</reference>
<dbReference type="Pfam" id="PF06479">
    <property type="entry name" value="Ribonuc_2-5A"/>
    <property type="match status" value="1"/>
</dbReference>
<feature type="region of interest" description="Disordered" evidence="4">
    <location>
        <begin position="408"/>
        <end position="457"/>
    </location>
</feature>
<keyword evidence="8" id="KW-1185">Reference proteome</keyword>
<dbReference type="Pfam" id="PF12796">
    <property type="entry name" value="Ank_2"/>
    <property type="match status" value="1"/>
</dbReference>
<dbReference type="GO" id="GO:1990604">
    <property type="term" value="C:IRE1-TRAF2-ASK1 complex"/>
    <property type="evidence" value="ECO:0007669"/>
    <property type="project" value="TreeGrafter"/>
</dbReference>
<evidence type="ECO:0000313" key="7">
    <source>
        <dbReference type="Ensembl" id="ENSMAMP00000008234.1"/>
    </source>
</evidence>
<dbReference type="PROSITE" id="PS00108">
    <property type="entry name" value="PROTEIN_KINASE_ST"/>
    <property type="match status" value="1"/>
</dbReference>
<dbReference type="GeneTree" id="ENSGT00940000165054"/>
<dbReference type="InterPro" id="IPR002110">
    <property type="entry name" value="Ankyrin_rpt"/>
</dbReference>
<dbReference type="Gene3D" id="1.20.1440.180">
    <property type="entry name" value="KEN domain"/>
    <property type="match status" value="1"/>
</dbReference>
<dbReference type="GO" id="GO:0006397">
    <property type="term" value="P:mRNA processing"/>
    <property type="evidence" value="ECO:0007669"/>
    <property type="project" value="InterPro"/>
</dbReference>
<dbReference type="Pfam" id="PF00069">
    <property type="entry name" value="Pkinase"/>
    <property type="match status" value="1"/>
</dbReference>
<proteinExistence type="predicted"/>
<dbReference type="GO" id="GO:0070059">
    <property type="term" value="P:intrinsic apoptotic signaling pathway in response to endoplasmic reticulum stress"/>
    <property type="evidence" value="ECO:0007669"/>
    <property type="project" value="TreeGrafter"/>
</dbReference>
<keyword evidence="2" id="KW-0067">ATP-binding</keyword>
<dbReference type="PROSITE" id="PS50011">
    <property type="entry name" value="PROTEIN_KINASE_DOM"/>
    <property type="match status" value="1"/>
</dbReference>
<evidence type="ECO:0000259" key="5">
    <source>
        <dbReference type="PROSITE" id="PS50011"/>
    </source>
</evidence>
<dbReference type="InterPro" id="IPR036770">
    <property type="entry name" value="Ankyrin_rpt-contain_sf"/>
</dbReference>
<dbReference type="SUPFAM" id="SSF48403">
    <property type="entry name" value="Ankyrin repeat"/>
    <property type="match status" value="1"/>
</dbReference>
<dbReference type="InParanoid" id="A0A3Q3LFN4"/>
<name>A0A3Q3LFN4_9TELE</name>
<dbReference type="InterPro" id="IPR038357">
    <property type="entry name" value="KEN_sf"/>
</dbReference>
<feature type="domain" description="Protein kinase" evidence="5">
    <location>
        <begin position="517"/>
        <end position="770"/>
    </location>
</feature>
<dbReference type="InterPro" id="IPR000719">
    <property type="entry name" value="Prot_kinase_dom"/>
</dbReference>
<dbReference type="InterPro" id="IPR010513">
    <property type="entry name" value="KEN_dom"/>
</dbReference>
<dbReference type="AlphaFoldDB" id="A0A3Q3LFN4"/>
<dbReference type="GO" id="GO:0051082">
    <property type="term" value="F:unfolded protein binding"/>
    <property type="evidence" value="ECO:0007669"/>
    <property type="project" value="TreeGrafter"/>
</dbReference>
<evidence type="ECO:0000256" key="4">
    <source>
        <dbReference type="SAM" id="MobiDB-lite"/>
    </source>
</evidence>
<keyword evidence="1" id="KW-0547">Nucleotide-binding</keyword>
<reference evidence="7" key="2">
    <citation type="submission" date="2025-09" db="UniProtKB">
        <authorList>
            <consortium name="Ensembl"/>
        </authorList>
    </citation>
    <scope>IDENTIFICATION</scope>
</reference>
<sequence length="924" mass="105570">MNFFTPVQVAAPTETHPMIQCIVNDQTKKLKKLINANNINDLYPCKEWNDYITPLIAAIVNHKDDICSLLLRQGADPNRESKSRWTPLHYVSLSKAHPVFVQQLLKAKANPNGCNPVQRLTPLQTAAIHDREDVMKDLISAGALVTLLPVTDPEHIIHNKRISEKIHHLESKGNELCSKISCFLDMEIAVRETRPEEVFKTFESHMLKEHPQNHLTMIEILFNVIGPNKEKYSQGSIKWLKDTGKLNSYISSAVSRFPKIPLENVNVAVLTLNAVSCTMEDIPDEQALGIVPHLLRCLCSKHRPDISHTDVLETLYVITQKTNGVSDWDPTFIEKLCRTVAEFMQEKYHTGIRIYTYGIFANLLSVKHAVKMFTSLNITSVPEDILTSADMMMLTDLKEGLRRLKNHFSKGNSEGEDCTVSQESKKKKKKKKKKQKKKEKTENEEDSKDEVCSLPTSVPVMESLETSNVKLSHSNPSTPPNLQERPITSRRWKEKLEKFIHTDKSKLTRVRSMMFVKDPEFHIAKGSDGTEVFLGLRVDGTEVAIKRMSNSNYKVLTNEKGFLRLPELDHPFIVQYMDFAEDENFGYLGLQLCEYTLEEYVEKYFPVDRQSVVKLVHQVLESLKVLHCQNPPILHRDLKPQNILIDVTGRARLADFGISRRLPRGETTLRTVSAGTKCWMAKETLEAEGAISYKSSTDIQVAGMLIYYILSGGHHPFGDKSYKCESNIVDGKYSLDHVQDIVAKDLIEWMINKEPKSRPKVEECLSHPFFWSCKKRVEYLRRIGNRDEAANCRKPDEKLICSLEECIGNGSLKQWKDKFPPQLVQKMDAKNKAYPDNTLGLLRFIRNLHVHYDQDAAKVDVMTIFPDLFGCVYKFAKIQGWNLKIPLEEMFQREDSTSNLAMMPTSLEENLLVPVQESQPSDSK</sequence>